<evidence type="ECO:0000313" key="12">
    <source>
        <dbReference type="EMBL" id="EPE26437.1"/>
    </source>
</evidence>
<evidence type="ECO:0000256" key="4">
    <source>
        <dbReference type="ARBA" id="ARBA00022771"/>
    </source>
</evidence>
<evidence type="ECO:0000256" key="1">
    <source>
        <dbReference type="ARBA" id="ARBA00004123"/>
    </source>
</evidence>
<dbReference type="AlphaFoldDB" id="S3CIV8"/>
<dbReference type="PROSITE" id="PS50157">
    <property type="entry name" value="ZINC_FINGER_C2H2_2"/>
    <property type="match status" value="2"/>
</dbReference>
<dbReference type="InterPro" id="IPR050331">
    <property type="entry name" value="Zinc_finger"/>
</dbReference>
<dbReference type="PANTHER" id="PTHR16515:SF49">
    <property type="entry name" value="GASTRULA ZINC FINGER PROTEIN XLCGF49.1-LIKE-RELATED"/>
    <property type="match status" value="1"/>
</dbReference>
<keyword evidence="7" id="KW-0804">Transcription</keyword>
<keyword evidence="6" id="KW-0805">Transcription regulation</keyword>
<dbReference type="EMBL" id="KE145370">
    <property type="protein sequence ID" value="EPE26437.1"/>
    <property type="molecule type" value="Genomic_DNA"/>
</dbReference>
<name>S3CIV8_GLAL2</name>
<keyword evidence="5" id="KW-0862">Zinc</keyword>
<dbReference type="InterPro" id="IPR013087">
    <property type="entry name" value="Znf_C2H2_type"/>
</dbReference>
<dbReference type="InterPro" id="IPR036236">
    <property type="entry name" value="Znf_C2H2_sf"/>
</dbReference>
<keyword evidence="8" id="KW-0539">Nucleus</keyword>
<feature type="compositionally biased region" description="Polar residues" evidence="10">
    <location>
        <begin position="78"/>
        <end position="90"/>
    </location>
</feature>
<feature type="domain" description="C2H2-type" evidence="11">
    <location>
        <begin position="256"/>
        <end position="283"/>
    </location>
</feature>
<dbReference type="OrthoDB" id="6077919at2759"/>
<keyword evidence="13" id="KW-1185">Reference proteome</keyword>
<dbReference type="GO" id="GO:0005634">
    <property type="term" value="C:nucleus"/>
    <property type="evidence" value="ECO:0007669"/>
    <property type="project" value="UniProtKB-SubCell"/>
</dbReference>
<evidence type="ECO:0000256" key="6">
    <source>
        <dbReference type="ARBA" id="ARBA00023015"/>
    </source>
</evidence>
<dbReference type="GO" id="GO:0008270">
    <property type="term" value="F:zinc ion binding"/>
    <property type="evidence" value="ECO:0007669"/>
    <property type="project" value="UniProtKB-KW"/>
</dbReference>
<dbReference type="Pfam" id="PF00096">
    <property type="entry name" value="zf-C2H2"/>
    <property type="match status" value="2"/>
</dbReference>
<evidence type="ECO:0000256" key="7">
    <source>
        <dbReference type="ARBA" id="ARBA00023163"/>
    </source>
</evidence>
<dbReference type="PANTHER" id="PTHR16515">
    <property type="entry name" value="PR DOMAIN ZINC FINGER PROTEIN"/>
    <property type="match status" value="1"/>
</dbReference>
<comment type="subcellular location">
    <subcellularLocation>
        <location evidence="1">Nucleus</location>
    </subcellularLocation>
</comment>
<evidence type="ECO:0000256" key="3">
    <source>
        <dbReference type="ARBA" id="ARBA00022737"/>
    </source>
</evidence>
<evidence type="ECO:0000313" key="13">
    <source>
        <dbReference type="Proteomes" id="UP000016922"/>
    </source>
</evidence>
<dbReference type="SUPFAM" id="SSF57667">
    <property type="entry name" value="beta-beta-alpha zinc fingers"/>
    <property type="match status" value="1"/>
</dbReference>
<dbReference type="Gene3D" id="3.30.160.60">
    <property type="entry name" value="Classic Zinc Finger"/>
    <property type="match status" value="2"/>
</dbReference>
<sequence>MSSSMVGHPYNTQPMSQNSAYAYVAVPQPPPSPPVDETSKCSLPSISSLLGLADGSSPQEQTQQAAQSVKNDGRPSSEHQQYGPSPTMNTRGALPPTPPMQAESYDGRQSPSAGSASGYSVASAPGYYFSPPVSAINNVEPHNQRQQQMTSIPQRRVSMPAAPMAYNQPAYNAPQYTMSPGQQSMGSYYASPMQAAPPQSQISGLYYQRPLPQQFQPSLMPVSVTLTPSSGANPWQHHHYISPSSVASFPQSQDRYICQTCNKAFSRPSSLRIHSHSHTGEKPFKCPHQGCGKAFSVRSNMKRHERGCHSFEGGA</sequence>
<feature type="region of interest" description="Disordered" evidence="10">
    <location>
        <begin position="21"/>
        <end position="118"/>
    </location>
</feature>
<gene>
    <name evidence="12" type="ORF">GLAREA_02350</name>
</gene>
<evidence type="ECO:0000256" key="5">
    <source>
        <dbReference type="ARBA" id="ARBA00022833"/>
    </source>
</evidence>
<dbReference type="FunFam" id="3.30.160.60:FF:000060">
    <property type="entry name" value="zinc finger protein 436"/>
    <property type="match status" value="1"/>
</dbReference>
<dbReference type="PROSITE" id="PS00028">
    <property type="entry name" value="ZINC_FINGER_C2H2_1"/>
    <property type="match status" value="2"/>
</dbReference>
<evidence type="ECO:0000256" key="9">
    <source>
        <dbReference type="PROSITE-ProRule" id="PRU00042"/>
    </source>
</evidence>
<evidence type="ECO:0000256" key="2">
    <source>
        <dbReference type="ARBA" id="ARBA00022723"/>
    </source>
</evidence>
<reference evidence="12 13" key="1">
    <citation type="journal article" date="2013" name="BMC Genomics">
        <title>Genomics-driven discovery of the pneumocandin biosynthetic gene cluster in the fungus Glarea lozoyensis.</title>
        <authorList>
            <person name="Chen L."/>
            <person name="Yue Q."/>
            <person name="Zhang X."/>
            <person name="Xiang M."/>
            <person name="Wang C."/>
            <person name="Li S."/>
            <person name="Che Y."/>
            <person name="Ortiz-Lopez F.J."/>
            <person name="Bills G.F."/>
            <person name="Liu X."/>
            <person name="An Z."/>
        </authorList>
    </citation>
    <scope>NUCLEOTIDE SEQUENCE [LARGE SCALE GENOMIC DNA]</scope>
    <source>
        <strain evidence="13">ATCC 20868 / MF5171</strain>
    </source>
</reference>
<organism evidence="12 13">
    <name type="scientific">Glarea lozoyensis (strain ATCC 20868 / MF5171)</name>
    <dbReference type="NCBI Taxonomy" id="1116229"/>
    <lineage>
        <taxon>Eukaryota</taxon>
        <taxon>Fungi</taxon>
        <taxon>Dikarya</taxon>
        <taxon>Ascomycota</taxon>
        <taxon>Pezizomycotina</taxon>
        <taxon>Leotiomycetes</taxon>
        <taxon>Helotiales</taxon>
        <taxon>Helotiaceae</taxon>
        <taxon>Glarea</taxon>
    </lineage>
</organism>
<accession>S3CIV8</accession>
<dbReference type="HOGENOM" id="CLU_053582_0_0_1"/>
<dbReference type="GeneID" id="19461407"/>
<protein>
    <submittedName>
        <fullName evidence="12">C2H2 and C2HC zinc finger</fullName>
    </submittedName>
</protein>
<evidence type="ECO:0000256" key="10">
    <source>
        <dbReference type="SAM" id="MobiDB-lite"/>
    </source>
</evidence>
<feature type="compositionally biased region" description="Polar residues" evidence="10">
    <location>
        <begin position="56"/>
        <end position="70"/>
    </location>
</feature>
<feature type="domain" description="C2H2-type" evidence="11">
    <location>
        <begin position="284"/>
        <end position="314"/>
    </location>
</feature>
<proteinExistence type="predicted"/>
<keyword evidence="2" id="KW-0479">Metal-binding</keyword>
<dbReference type="FunFam" id="3.30.160.60:FF:000176">
    <property type="entry name" value="zinc finger protein 70"/>
    <property type="match status" value="1"/>
</dbReference>
<dbReference type="RefSeq" id="XP_008085627.1">
    <property type="nucleotide sequence ID" value="XM_008087436.1"/>
</dbReference>
<dbReference type="GO" id="GO:0010468">
    <property type="term" value="P:regulation of gene expression"/>
    <property type="evidence" value="ECO:0007669"/>
    <property type="project" value="TreeGrafter"/>
</dbReference>
<keyword evidence="3" id="KW-0677">Repeat</keyword>
<dbReference type="OMA" id="MSGLYYQ"/>
<dbReference type="Proteomes" id="UP000016922">
    <property type="component" value="Unassembled WGS sequence"/>
</dbReference>
<dbReference type="SMART" id="SM00355">
    <property type="entry name" value="ZnF_C2H2"/>
    <property type="match status" value="2"/>
</dbReference>
<keyword evidence="4 9" id="KW-0863">Zinc-finger</keyword>
<evidence type="ECO:0000256" key="8">
    <source>
        <dbReference type="ARBA" id="ARBA00023242"/>
    </source>
</evidence>
<evidence type="ECO:0000259" key="11">
    <source>
        <dbReference type="PROSITE" id="PS50157"/>
    </source>
</evidence>
<dbReference type="KEGG" id="glz:GLAREA_02350"/>
<dbReference type="eggNOG" id="KOG1721">
    <property type="taxonomic scope" value="Eukaryota"/>
</dbReference>